<evidence type="ECO:0000256" key="3">
    <source>
        <dbReference type="SAM" id="MobiDB-lite"/>
    </source>
</evidence>
<dbReference type="VEuPathDB" id="FungiDB:MAPG_10354"/>
<comment type="similarity">
    <text evidence="1 2">Belongs to the arylamine N-acetyltransferase family.</text>
</comment>
<keyword evidence="2 4" id="KW-0808">Transferase</keyword>
<name>A0A0C4ECD5_MAGP6</name>
<dbReference type="PANTHER" id="PTHR11786">
    <property type="entry name" value="N-HYDROXYARYLAMINE O-ACETYLTRANSFERASE"/>
    <property type="match status" value="1"/>
</dbReference>
<protein>
    <submittedName>
        <fullName evidence="4">N-acetyltransferase</fullName>
    </submittedName>
</protein>
<reference evidence="4" key="1">
    <citation type="submission" date="2010-05" db="EMBL/GenBank/DDBJ databases">
        <title>The Genome Sequence of Magnaporthe poae strain ATCC 64411.</title>
        <authorList>
            <consortium name="The Broad Institute Genome Sequencing Platform"/>
            <consortium name="Broad Institute Genome Sequencing Center for Infectious Disease"/>
            <person name="Ma L.-J."/>
            <person name="Dead R."/>
            <person name="Young S."/>
            <person name="Zeng Q."/>
            <person name="Koehrsen M."/>
            <person name="Alvarado L."/>
            <person name="Berlin A."/>
            <person name="Chapman S.B."/>
            <person name="Chen Z."/>
            <person name="Freedman E."/>
            <person name="Gellesch M."/>
            <person name="Goldberg J."/>
            <person name="Griggs A."/>
            <person name="Gujja S."/>
            <person name="Heilman E.R."/>
            <person name="Heiman D."/>
            <person name="Hepburn T."/>
            <person name="Howarth C."/>
            <person name="Jen D."/>
            <person name="Larson L."/>
            <person name="Mehta T."/>
            <person name="Neiman D."/>
            <person name="Pearson M."/>
            <person name="Roberts A."/>
            <person name="Saif S."/>
            <person name="Shea T."/>
            <person name="Shenoy N."/>
            <person name="Sisk P."/>
            <person name="Stolte C."/>
            <person name="Sykes S."/>
            <person name="Walk T."/>
            <person name="White J."/>
            <person name="Yandava C."/>
            <person name="Haas B."/>
            <person name="Nusbaum C."/>
            <person name="Birren B."/>
        </authorList>
    </citation>
    <scope>NUCLEOTIDE SEQUENCE</scope>
    <source>
        <strain evidence="4">ATCC 64411</strain>
    </source>
</reference>
<reference evidence="5" key="5">
    <citation type="submission" date="2015-06" db="UniProtKB">
        <authorList>
            <consortium name="EnsemblFungi"/>
        </authorList>
    </citation>
    <scope>IDENTIFICATION</scope>
    <source>
        <strain evidence="5">ATCC 64411</strain>
    </source>
</reference>
<reference evidence="6" key="2">
    <citation type="submission" date="2010-05" db="EMBL/GenBank/DDBJ databases">
        <title>The genome sequence of Magnaporthe poae strain ATCC 64411.</title>
        <authorList>
            <person name="Ma L.-J."/>
            <person name="Dead R."/>
            <person name="Young S."/>
            <person name="Zeng Q."/>
            <person name="Koehrsen M."/>
            <person name="Alvarado L."/>
            <person name="Berlin A."/>
            <person name="Chapman S.B."/>
            <person name="Chen Z."/>
            <person name="Freedman E."/>
            <person name="Gellesch M."/>
            <person name="Goldberg J."/>
            <person name="Griggs A."/>
            <person name="Gujja S."/>
            <person name="Heilman E.R."/>
            <person name="Heiman D."/>
            <person name="Hepburn T."/>
            <person name="Howarth C."/>
            <person name="Jen D."/>
            <person name="Larson L."/>
            <person name="Mehta T."/>
            <person name="Neiman D."/>
            <person name="Pearson M."/>
            <person name="Roberts A."/>
            <person name="Saif S."/>
            <person name="Shea T."/>
            <person name="Shenoy N."/>
            <person name="Sisk P."/>
            <person name="Stolte C."/>
            <person name="Sykes S."/>
            <person name="Walk T."/>
            <person name="White J."/>
            <person name="Yandava C."/>
            <person name="Haas B."/>
            <person name="Nusbaum C."/>
            <person name="Birren B."/>
        </authorList>
    </citation>
    <scope>NUCLEOTIDE SEQUENCE [LARGE SCALE GENOMIC DNA]</scope>
    <source>
        <strain evidence="6">ATCC 64411 / 73-15</strain>
    </source>
</reference>
<dbReference type="Gene3D" id="3.30.2140.20">
    <property type="match status" value="1"/>
</dbReference>
<organism evidence="5 6">
    <name type="scientific">Magnaporthiopsis poae (strain ATCC 64411 / 73-15)</name>
    <name type="common">Kentucky bluegrass fungus</name>
    <name type="synonym">Magnaporthe poae</name>
    <dbReference type="NCBI Taxonomy" id="644358"/>
    <lineage>
        <taxon>Eukaryota</taxon>
        <taxon>Fungi</taxon>
        <taxon>Dikarya</taxon>
        <taxon>Ascomycota</taxon>
        <taxon>Pezizomycotina</taxon>
        <taxon>Sordariomycetes</taxon>
        <taxon>Sordariomycetidae</taxon>
        <taxon>Magnaporthales</taxon>
        <taxon>Magnaporthaceae</taxon>
        <taxon>Magnaporthiopsis</taxon>
    </lineage>
</organism>
<dbReference type="OMA" id="ELHYSAH"/>
<evidence type="ECO:0000313" key="4">
    <source>
        <dbReference type="EMBL" id="KLU90501.1"/>
    </source>
</evidence>
<evidence type="ECO:0000313" key="6">
    <source>
        <dbReference type="Proteomes" id="UP000011715"/>
    </source>
</evidence>
<dbReference type="STRING" id="644358.A0A0C4ECD5"/>
<dbReference type="OrthoDB" id="10260017at2759"/>
<proteinExistence type="inferred from homology"/>
<dbReference type="Pfam" id="PF00797">
    <property type="entry name" value="Acetyltransf_2"/>
    <property type="match status" value="1"/>
</dbReference>
<dbReference type="SUPFAM" id="SSF54001">
    <property type="entry name" value="Cysteine proteinases"/>
    <property type="match status" value="1"/>
</dbReference>
<keyword evidence="6" id="KW-1185">Reference proteome</keyword>
<accession>A0A0C4ECD5</accession>
<reference evidence="4" key="3">
    <citation type="submission" date="2011-03" db="EMBL/GenBank/DDBJ databases">
        <title>Annotation of Magnaporthe poae ATCC 64411.</title>
        <authorList>
            <person name="Ma L.-J."/>
            <person name="Dead R."/>
            <person name="Young S.K."/>
            <person name="Zeng Q."/>
            <person name="Gargeya S."/>
            <person name="Fitzgerald M."/>
            <person name="Haas B."/>
            <person name="Abouelleil A."/>
            <person name="Alvarado L."/>
            <person name="Arachchi H.M."/>
            <person name="Berlin A."/>
            <person name="Brown A."/>
            <person name="Chapman S.B."/>
            <person name="Chen Z."/>
            <person name="Dunbar C."/>
            <person name="Freedman E."/>
            <person name="Gearin G."/>
            <person name="Gellesch M."/>
            <person name="Goldberg J."/>
            <person name="Griggs A."/>
            <person name="Gujja S."/>
            <person name="Heiman D."/>
            <person name="Howarth C."/>
            <person name="Larson L."/>
            <person name="Lui A."/>
            <person name="MacDonald P.J.P."/>
            <person name="Mehta T."/>
            <person name="Montmayeur A."/>
            <person name="Murphy C."/>
            <person name="Neiman D."/>
            <person name="Pearson M."/>
            <person name="Priest M."/>
            <person name="Roberts A."/>
            <person name="Saif S."/>
            <person name="Shea T."/>
            <person name="Shenoy N."/>
            <person name="Sisk P."/>
            <person name="Stolte C."/>
            <person name="Sykes S."/>
            <person name="Yandava C."/>
            <person name="Wortman J."/>
            <person name="Nusbaum C."/>
            <person name="Birren B."/>
        </authorList>
    </citation>
    <scope>NUCLEOTIDE SEQUENCE</scope>
    <source>
        <strain evidence="4">ATCC 64411</strain>
    </source>
</reference>
<evidence type="ECO:0000256" key="2">
    <source>
        <dbReference type="RuleBase" id="RU003452"/>
    </source>
</evidence>
<dbReference type="EMBL" id="GL876975">
    <property type="protein sequence ID" value="KLU90501.1"/>
    <property type="molecule type" value="Genomic_DNA"/>
</dbReference>
<dbReference type="Proteomes" id="UP000011715">
    <property type="component" value="Unassembled WGS sequence"/>
</dbReference>
<dbReference type="GO" id="GO:0016407">
    <property type="term" value="F:acetyltransferase activity"/>
    <property type="evidence" value="ECO:0007669"/>
    <property type="project" value="InterPro"/>
</dbReference>
<sequence>MSYSEEQLSQYFAHLGYDPRADPTRPAGWLESDRLGFLTELQARQVARVPFESLSLHYSAANPPLSLDLQDLFRKIVHEGRGGYCMELNAFFGAVLRGLGFTLIGAGARVMGPNGVFLGWNHHLNLVSINGTRYMVDVGYGKGGSFSPVPLDRTAAERERGLEFEPVSGTRGRLEYKRLEAHSDPTQRIWVYSTLRSPGTTVAEEKKEEREGEGPSWRPRYCFSELEYLPADYEVMNYHAMTHPDSYFVKTVLAVRTILQEEPREGDADTGSYGQSGGGGVQPRAKGTIVLHKDEVKQTVYGKSVLLERLSSEEQRIRALEKYFGLVVSPEQAVCIKGRQSEIRPE</sequence>
<reference evidence="5" key="4">
    <citation type="journal article" date="2015" name="G3 (Bethesda)">
        <title>Genome sequences of three phytopathogenic species of the Magnaporthaceae family of fungi.</title>
        <authorList>
            <person name="Okagaki L.H."/>
            <person name="Nunes C.C."/>
            <person name="Sailsbery J."/>
            <person name="Clay B."/>
            <person name="Brown D."/>
            <person name="John T."/>
            <person name="Oh Y."/>
            <person name="Young N."/>
            <person name="Fitzgerald M."/>
            <person name="Haas B.J."/>
            <person name="Zeng Q."/>
            <person name="Young S."/>
            <person name="Adiconis X."/>
            <person name="Fan L."/>
            <person name="Levin J.Z."/>
            <person name="Mitchell T.K."/>
            <person name="Okubara P.A."/>
            <person name="Farman M.L."/>
            <person name="Kohn L.M."/>
            <person name="Birren B."/>
            <person name="Ma L.-J."/>
            <person name="Dean R.A."/>
        </authorList>
    </citation>
    <scope>NUCLEOTIDE SEQUENCE</scope>
    <source>
        <strain evidence="5">ATCC 64411 / 73-15</strain>
    </source>
</reference>
<evidence type="ECO:0000313" key="5">
    <source>
        <dbReference type="EnsemblFungi" id="MAPG_10354T0"/>
    </source>
</evidence>
<dbReference type="InterPro" id="IPR001447">
    <property type="entry name" value="Arylamine_N-AcTrfase"/>
</dbReference>
<dbReference type="EMBL" id="ADBL01002317">
    <property type="status" value="NOT_ANNOTATED_CDS"/>
    <property type="molecule type" value="Genomic_DNA"/>
</dbReference>
<dbReference type="EnsemblFungi" id="MAPG_10354T0">
    <property type="protein sequence ID" value="MAPG_10354T0"/>
    <property type="gene ID" value="MAPG_10354"/>
</dbReference>
<dbReference type="AlphaFoldDB" id="A0A0C4ECD5"/>
<evidence type="ECO:0000256" key="1">
    <source>
        <dbReference type="ARBA" id="ARBA00006547"/>
    </source>
</evidence>
<dbReference type="InterPro" id="IPR038765">
    <property type="entry name" value="Papain-like_cys_pep_sf"/>
</dbReference>
<feature type="region of interest" description="Disordered" evidence="3">
    <location>
        <begin position="263"/>
        <end position="284"/>
    </location>
</feature>
<dbReference type="PANTHER" id="PTHR11786:SF0">
    <property type="entry name" value="ARYLAMINE N-ACETYLTRANSFERASE 4-RELATED"/>
    <property type="match status" value="1"/>
</dbReference>
<keyword evidence="2" id="KW-0012">Acyltransferase</keyword>
<gene>
    <name evidence="4" type="ORF">MAPG_10354</name>
</gene>
<dbReference type="eggNOG" id="ENOG502RD0D">
    <property type="taxonomic scope" value="Eukaryota"/>
</dbReference>
<dbReference type="PRINTS" id="PR01543">
    <property type="entry name" value="ANATRNSFRASE"/>
</dbReference>
<dbReference type="InterPro" id="IPR053710">
    <property type="entry name" value="Arylamine_NAT_domain_sf"/>
</dbReference>